<keyword evidence="3" id="KW-1185">Reference proteome</keyword>
<dbReference type="EMBL" id="LLXI01002182">
    <property type="protein sequence ID" value="PKY56435.1"/>
    <property type="molecule type" value="Genomic_DNA"/>
</dbReference>
<evidence type="ECO:0000256" key="1">
    <source>
        <dbReference type="SAM" id="MobiDB-lite"/>
    </source>
</evidence>
<dbReference type="VEuPathDB" id="FungiDB:RhiirFUN_013413"/>
<feature type="compositionally biased region" description="Basic and acidic residues" evidence="1">
    <location>
        <begin position="620"/>
        <end position="639"/>
    </location>
</feature>
<dbReference type="Proteomes" id="UP000234323">
    <property type="component" value="Unassembled WGS sequence"/>
</dbReference>
<organism evidence="2 3">
    <name type="scientific">Rhizophagus irregularis</name>
    <dbReference type="NCBI Taxonomy" id="588596"/>
    <lineage>
        <taxon>Eukaryota</taxon>
        <taxon>Fungi</taxon>
        <taxon>Fungi incertae sedis</taxon>
        <taxon>Mucoromycota</taxon>
        <taxon>Glomeromycotina</taxon>
        <taxon>Glomeromycetes</taxon>
        <taxon>Glomerales</taxon>
        <taxon>Glomeraceae</taxon>
        <taxon>Rhizophagus</taxon>
    </lineage>
</organism>
<comment type="caution">
    <text evidence="2">The sequence shown here is derived from an EMBL/GenBank/DDBJ whole genome shotgun (WGS) entry which is preliminary data.</text>
</comment>
<feature type="region of interest" description="Disordered" evidence="1">
    <location>
        <begin position="138"/>
        <end position="181"/>
    </location>
</feature>
<dbReference type="VEuPathDB" id="FungiDB:FUN_001323"/>
<proteinExistence type="predicted"/>
<reference evidence="2 3" key="1">
    <citation type="submission" date="2015-10" db="EMBL/GenBank/DDBJ databases">
        <title>Genome analyses suggest a sexual origin of heterokaryosis in a supposedly ancient asexual fungus.</title>
        <authorList>
            <person name="Ropars J."/>
            <person name="Sedzielewska K."/>
            <person name="Noel J."/>
            <person name="Charron P."/>
            <person name="Farinelli L."/>
            <person name="Marton T."/>
            <person name="Kruger M."/>
            <person name="Pelin A."/>
            <person name="Brachmann A."/>
            <person name="Corradi N."/>
        </authorList>
    </citation>
    <scope>NUCLEOTIDE SEQUENCE [LARGE SCALE GENOMIC DNA]</scope>
    <source>
        <strain evidence="2 3">A4</strain>
    </source>
</reference>
<feature type="compositionally biased region" description="Polar residues" evidence="1">
    <location>
        <begin position="411"/>
        <end position="420"/>
    </location>
</feature>
<dbReference type="AlphaFoldDB" id="A0A2I1HC67"/>
<accession>A0A2I1HC67</accession>
<evidence type="ECO:0000313" key="3">
    <source>
        <dbReference type="Proteomes" id="UP000234323"/>
    </source>
</evidence>
<feature type="compositionally biased region" description="Basic and acidic residues" evidence="1">
    <location>
        <begin position="138"/>
        <end position="163"/>
    </location>
</feature>
<dbReference type="VEuPathDB" id="FungiDB:RhiirA1_470314"/>
<feature type="region of interest" description="Disordered" evidence="1">
    <location>
        <begin position="620"/>
        <end position="689"/>
    </location>
</feature>
<feature type="region of interest" description="Disordered" evidence="1">
    <location>
        <begin position="375"/>
        <end position="428"/>
    </location>
</feature>
<feature type="compositionally biased region" description="Basic and acidic residues" evidence="1">
    <location>
        <begin position="384"/>
        <end position="405"/>
    </location>
</feature>
<sequence length="689" mass="80601">MNIISPKEFINTFYKDIFNLLSEKFTRIGTRRQSVFREEVLRVFRQTDKSIKVFNTLAQVTSLPVEELILLLESSVEVAHKIYMDNTKLQGRTYEILRTKVNENHSQSREFSNTLTKQAGVIKRQERIISQKNEQIKKFSQEAEKTRSELKKAKSGNNKEPDQQKNSNKSKSTSNRRKRENILEIPVLPELPEDDPIFKKARDIFLYDIPKYWSEEDVRTNIGRMGKLLKIQIRGQHKYKTVKVKIALDDQIEKLFKAGKFGICLNNHFIRWYDASLGLKGRQERDQWQTVRDLTDEEMKNIKEVGMNKFLENEFAERSKAAFVKIIKITKNWKMIGYYYNQKDMEKAVEDSCSQGDLQRIWLVRNRKTIYKEEKKKRTTSVSQEKEKRQEETKVISKKNVESESKGPSIIPTNLTSPETPSLLPDRSYRELGNYTSRKESSMHSPKEQTRQRIFETPDEDHVVNMINKWRLSGQVTPKQADNLLRSHELKKDNVATEEVVEIINEHRETEKIKYVQYDPNSSNSNGLRDKLEELQKIFERLDSEMEWKKINSQAIEKVTNSFSPKEKRALEKGSPPSVQSFTRIGERVIDLAEQNDIVKLYTTLNDGFERRLRDENRYQDKKEIGDKRPLLDSPKRSETSGSPSESEAEEEEVKPYVIEPAKKEGSTQASKIPKDTTKKKKKKKGGRK</sequence>
<feature type="compositionally biased region" description="Basic residues" evidence="1">
    <location>
        <begin position="678"/>
        <end position="689"/>
    </location>
</feature>
<gene>
    <name evidence="2" type="ORF">RhiirA4_507245</name>
</gene>
<name>A0A2I1HC67_9GLOM</name>
<protein>
    <submittedName>
        <fullName evidence="2">Uncharacterized protein</fullName>
    </submittedName>
</protein>
<evidence type="ECO:0000313" key="2">
    <source>
        <dbReference type="EMBL" id="PKY56435.1"/>
    </source>
</evidence>